<sequence length="50" mass="4880">MPDDAAGKLRRAADAGEVPPRSAASIAACLDALAVRLPESGDSGDTGAGE</sequence>
<reference evidence="2 3" key="1">
    <citation type="submission" date="2017-10" db="EMBL/GenBank/DDBJ databases">
        <title>Sequencing the genomes of 1000 actinobacteria strains.</title>
        <authorList>
            <person name="Klenk H.-P."/>
        </authorList>
    </citation>
    <scope>NUCLEOTIDE SEQUENCE [LARGE SCALE GENOMIC DNA]</scope>
    <source>
        <strain evidence="2 3">DSM 46092</strain>
    </source>
</reference>
<feature type="region of interest" description="Disordered" evidence="1">
    <location>
        <begin position="1"/>
        <end position="21"/>
    </location>
</feature>
<name>A0A2A9FKP9_9PSEU</name>
<accession>A0A2A9FKP9</accession>
<gene>
    <name evidence="2" type="ORF">ATK36_6282</name>
</gene>
<evidence type="ECO:0000256" key="1">
    <source>
        <dbReference type="SAM" id="MobiDB-lite"/>
    </source>
</evidence>
<dbReference type="RefSeq" id="WP_170069980.1">
    <property type="nucleotide sequence ID" value="NZ_JBIAKZ010000031.1"/>
</dbReference>
<dbReference type="AlphaFoldDB" id="A0A2A9FKP9"/>
<dbReference type="EMBL" id="PDJK01000002">
    <property type="protein sequence ID" value="PFG51015.1"/>
    <property type="molecule type" value="Genomic_DNA"/>
</dbReference>
<evidence type="ECO:0000313" key="3">
    <source>
        <dbReference type="Proteomes" id="UP000243542"/>
    </source>
</evidence>
<evidence type="ECO:0000313" key="2">
    <source>
        <dbReference type="EMBL" id="PFG51015.1"/>
    </source>
</evidence>
<keyword evidence="3" id="KW-1185">Reference proteome</keyword>
<organism evidence="2 3">
    <name type="scientific">Amycolatopsis sulphurea</name>
    <dbReference type="NCBI Taxonomy" id="76022"/>
    <lineage>
        <taxon>Bacteria</taxon>
        <taxon>Bacillati</taxon>
        <taxon>Actinomycetota</taxon>
        <taxon>Actinomycetes</taxon>
        <taxon>Pseudonocardiales</taxon>
        <taxon>Pseudonocardiaceae</taxon>
        <taxon>Amycolatopsis</taxon>
    </lineage>
</organism>
<comment type="caution">
    <text evidence="2">The sequence shown here is derived from an EMBL/GenBank/DDBJ whole genome shotgun (WGS) entry which is preliminary data.</text>
</comment>
<feature type="compositionally biased region" description="Basic and acidic residues" evidence="1">
    <location>
        <begin position="1"/>
        <end position="14"/>
    </location>
</feature>
<proteinExistence type="predicted"/>
<protein>
    <submittedName>
        <fullName evidence="2">Uncharacterized protein</fullName>
    </submittedName>
</protein>
<dbReference type="Proteomes" id="UP000243542">
    <property type="component" value="Unassembled WGS sequence"/>
</dbReference>